<dbReference type="GeneID" id="19204725"/>
<dbReference type="Pfam" id="PF13324">
    <property type="entry name" value="GCIP_N"/>
    <property type="match status" value="1"/>
</dbReference>
<accession>A0A5M3N2Q1</accession>
<dbReference type="Pfam" id="PF20936">
    <property type="entry name" value="GCIP_C"/>
    <property type="match status" value="1"/>
</dbReference>
<name>A0A5M3N2Q1_CONPW</name>
<dbReference type="Proteomes" id="UP000053558">
    <property type="component" value="Unassembled WGS sequence"/>
</dbReference>
<evidence type="ECO:0000256" key="3">
    <source>
        <dbReference type="ARBA" id="ARBA00008940"/>
    </source>
</evidence>
<dbReference type="EMBL" id="JH711574">
    <property type="protein sequence ID" value="EIW85191.1"/>
    <property type="molecule type" value="Genomic_DNA"/>
</dbReference>
<sequence>MDEPPPDEPESSQPKLSTILNDASSLLLLLDAAANKLALVLNPSKPAYKASLPLLHDIAKHTSALLHCITLVRPEQHGSTLRLHFARHIKNVIDALRQLLHIFLDHAAGRTPAQSYLIQTDTLHGLVEIARAKSGIQRTNLAAVRTAWRDDHESLKDCVEEVEGMISKSDRRDAGEDDDEDFDDGWDEVMGDLDMSDSKLDDQGVHRATNVRDILRSSVSIHEQVLSRFLILPPSSVPTSSKSPRPRPPNSALDALYPSSDALLVASDDLASTLYAPHQPPAMLTQLDEFTSVVRTLQTRLQPFVAPTPSADDLAQKLGEMQVSDDAQRKDRESARKDFETRFSDLFKRADEFRSSLQQELEVG</sequence>
<gene>
    <name evidence="10" type="ORF">CONPUDRAFT_162446</name>
</gene>
<feature type="domain" description="Cyclin-D1-binding protein 1-like N-terminal" evidence="8">
    <location>
        <begin position="27"/>
        <end position="166"/>
    </location>
</feature>
<feature type="compositionally biased region" description="Acidic residues" evidence="7">
    <location>
        <begin position="175"/>
        <end position="188"/>
    </location>
</feature>
<evidence type="ECO:0000256" key="6">
    <source>
        <dbReference type="ARBA" id="ARBA00023306"/>
    </source>
</evidence>
<feature type="region of interest" description="Disordered" evidence="7">
    <location>
        <begin position="167"/>
        <end position="188"/>
    </location>
</feature>
<dbReference type="PANTHER" id="PTHR15492">
    <property type="entry name" value="CYCLIN D1-BINDING PROTEIN 1"/>
    <property type="match status" value="1"/>
</dbReference>
<evidence type="ECO:0000256" key="4">
    <source>
        <dbReference type="ARBA" id="ARBA00022490"/>
    </source>
</evidence>
<dbReference type="Gene3D" id="1.20.1410.10">
    <property type="entry name" value="I/LWEQ domain"/>
    <property type="match status" value="1"/>
</dbReference>
<dbReference type="Gene3D" id="1.20.1420.10">
    <property type="entry name" value="Talin, central domain"/>
    <property type="match status" value="1"/>
</dbReference>
<comment type="subcellular location">
    <subcellularLocation>
        <location evidence="2">Cytoplasm</location>
    </subcellularLocation>
    <subcellularLocation>
        <location evidence="1">Nucleus</location>
    </subcellularLocation>
</comment>
<evidence type="ECO:0000256" key="5">
    <source>
        <dbReference type="ARBA" id="ARBA00023242"/>
    </source>
</evidence>
<feature type="domain" description="Cyclin-D1-binding protein 1-like C-terminal" evidence="9">
    <location>
        <begin position="183"/>
        <end position="298"/>
    </location>
</feature>
<dbReference type="RefSeq" id="XP_007764759.1">
    <property type="nucleotide sequence ID" value="XM_007766569.1"/>
</dbReference>
<dbReference type="OMA" id="CTACINQ"/>
<comment type="caution">
    <text evidence="10">The sequence shown here is derived from an EMBL/GenBank/DDBJ whole genome shotgun (WGS) entry which is preliminary data.</text>
</comment>
<dbReference type="GO" id="GO:0005634">
    <property type="term" value="C:nucleus"/>
    <property type="evidence" value="ECO:0007669"/>
    <property type="project" value="UniProtKB-SubCell"/>
</dbReference>
<keyword evidence="6" id="KW-0131">Cell cycle</keyword>
<dbReference type="OrthoDB" id="41588at2759"/>
<feature type="compositionally biased region" description="Low complexity" evidence="7">
    <location>
        <begin position="233"/>
        <end position="243"/>
    </location>
</feature>
<protein>
    <submittedName>
        <fullName evidence="10">Uncharacterized protein</fullName>
    </submittedName>
</protein>
<evidence type="ECO:0000256" key="7">
    <source>
        <dbReference type="SAM" id="MobiDB-lite"/>
    </source>
</evidence>
<evidence type="ECO:0000313" key="10">
    <source>
        <dbReference type="EMBL" id="EIW85191.1"/>
    </source>
</evidence>
<evidence type="ECO:0000256" key="1">
    <source>
        <dbReference type="ARBA" id="ARBA00004123"/>
    </source>
</evidence>
<feature type="region of interest" description="Disordered" evidence="7">
    <location>
        <begin position="233"/>
        <end position="253"/>
    </location>
</feature>
<keyword evidence="4" id="KW-0963">Cytoplasm</keyword>
<reference evidence="11" key="1">
    <citation type="journal article" date="2012" name="Science">
        <title>The Paleozoic origin of enzymatic lignin decomposition reconstructed from 31 fungal genomes.</title>
        <authorList>
            <person name="Floudas D."/>
            <person name="Binder M."/>
            <person name="Riley R."/>
            <person name="Barry K."/>
            <person name="Blanchette R.A."/>
            <person name="Henrissat B."/>
            <person name="Martinez A.T."/>
            <person name="Otillar R."/>
            <person name="Spatafora J.W."/>
            <person name="Yadav J.S."/>
            <person name="Aerts A."/>
            <person name="Benoit I."/>
            <person name="Boyd A."/>
            <person name="Carlson A."/>
            <person name="Copeland A."/>
            <person name="Coutinho P.M."/>
            <person name="de Vries R.P."/>
            <person name="Ferreira P."/>
            <person name="Findley K."/>
            <person name="Foster B."/>
            <person name="Gaskell J."/>
            <person name="Glotzer D."/>
            <person name="Gorecki P."/>
            <person name="Heitman J."/>
            <person name="Hesse C."/>
            <person name="Hori C."/>
            <person name="Igarashi K."/>
            <person name="Jurgens J.A."/>
            <person name="Kallen N."/>
            <person name="Kersten P."/>
            <person name="Kohler A."/>
            <person name="Kuees U."/>
            <person name="Kumar T.K.A."/>
            <person name="Kuo A."/>
            <person name="LaButti K."/>
            <person name="Larrondo L.F."/>
            <person name="Lindquist E."/>
            <person name="Ling A."/>
            <person name="Lombard V."/>
            <person name="Lucas S."/>
            <person name="Lundell T."/>
            <person name="Martin R."/>
            <person name="McLaughlin D.J."/>
            <person name="Morgenstern I."/>
            <person name="Morin E."/>
            <person name="Murat C."/>
            <person name="Nagy L.G."/>
            <person name="Nolan M."/>
            <person name="Ohm R.A."/>
            <person name="Patyshakuliyeva A."/>
            <person name="Rokas A."/>
            <person name="Ruiz-Duenas F.J."/>
            <person name="Sabat G."/>
            <person name="Salamov A."/>
            <person name="Samejima M."/>
            <person name="Schmutz J."/>
            <person name="Slot J.C."/>
            <person name="St John F."/>
            <person name="Stenlid J."/>
            <person name="Sun H."/>
            <person name="Sun S."/>
            <person name="Syed K."/>
            <person name="Tsang A."/>
            <person name="Wiebenga A."/>
            <person name="Young D."/>
            <person name="Pisabarro A."/>
            <person name="Eastwood D.C."/>
            <person name="Martin F."/>
            <person name="Cullen D."/>
            <person name="Grigoriev I.V."/>
            <person name="Hibbett D.S."/>
        </authorList>
    </citation>
    <scope>NUCLEOTIDE SEQUENCE [LARGE SCALE GENOMIC DNA]</scope>
    <source>
        <strain evidence="11">RWD-64-598 SS2</strain>
    </source>
</reference>
<proteinExistence type="inferred from homology"/>
<organism evidence="10 11">
    <name type="scientific">Coniophora puteana (strain RWD-64-598)</name>
    <name type="common">Brown rot fungus</name>
    <dbReference type="NCBI Taxonomy" id="741705"/>
    <lineage>
        <taxon>Eukaryota</taxon>
        <taxon>Fungi</taxon>
        <taxon>Dikarya</taxon>
        <taxon>Basidiomycota</taxon>
        <taxon>Agaricomycotina</taxon>
        <taxon>Agaricomycetes</taxon>
        <taxon>Agaricomycetidae</taxon>
        <taxon>Boletales</taxon>
        <taxon>Coniophorineae</taxon>
        <taxon>Coniophoraceae</taxon>
        <taxon>Coniophora</taxon>
    </lineage>
</organism>
<dbReference type="InterPro" id="IPR049318">
    <property type="entry name" value="GCIP_C"/>
</dbReference>
<evidence type="ECO:0000259" key="8">
    <source>
        <dbReference type="Pfam" id="PF13324"/>
    </source>
</evidence>
<dbReference type="AlphaFoldDB" id="A0A5M3N2Q1"/>
<evidence type="ECO:0000259" key="9">
    <source>
        <dbReference type="Pfam" id="PF20936"/>
    </source>
</evidence>
<feature type="compositionally biased region" description="Basic and acidic residues" evidence="7">
    <location>
        <begin position="326"/>
        <end position="336"/>
    </location>
</feature>
<keyword evidence="5" id="KW-0539">Nucleus</keyword>
<dbReference type="PANTHER" id="PTHR15492:SF1">
    <property type="entry name" value="CYCLIN-D1-BINDING PROTEIN 1"/>
    <property type="match status" value="1"/>
</dbReference>
<dbReference type="InterPro" id="IPR026907">
    <property type="entry name" value="GCIP-like"/>
</dbReference>
<dbReference type="GO" id="GO:0005737">
    <property type="term" value="C:cytoplasm"/>
    <property type="evidence" value="ECO:0007669"/>
    <property type="project" value="UniProtKB-SubCell"/>
</dbReference>
<keyword evidence="11" id="KW-1185">Reference proteome</keyword>
<feature type="region of interest" description="Disordered" evidence="7">
    <location>
        <begin position="306"/>
        <end position="336"/>
    </location>
</feature>
<dbReference type="InterPro" id="IPR049317">
    <property type="entry name" value="GCIP-like_N"/>
</dbReference>
<dbReference type="KEGG" id="cput:CONPUDRAFT_162446"/>
<evidence type="ECO:0000313" key="11">
    <source>
        <dbReference type="Proteomes" id="UP000053558"/>
    </source>
</evidence>
<comment type="similarity">
    <text evidence="3">Belongs to the CCNDBP1 family.</text>
</comment>
<evidence type="ECO:0000256" key="2">
    <source>
        <dbReference type="ARBA" id="ARBA00004496"/>
    </source>
</evidence>